<dbReference type="EMBL" id="CP141059">
    <property type="protein sequence ID" value="WQQ26022.1"/>
    <property type="molecule type" value="Genomic_DNA"/>
</dbReference>
<dbReference type="PROSITE" id="PS01047">
    <property type="entry name" value="HMA_1"/>
    <property type="match status" value="1"/>
</dbReference>
<proteinExistence type="predicted"/>
<sequence>MSEQSTWQVTGMTCAHCAASVAEEISEIPGVEDVDVTVESGSVVVTSAAPLERAAVDAAVAEAGYTLV</sequence>
<feature type="domain" description="HMA" evidence="2">
    <location>
        <begin position="3"/>
        <end position="68"/>
    </location>
</feature>
<evidence type="ECO:0000256" key="1">
    <source>
        <dbReference type="ARBA" id="ARBA00022723"/>
    </source>
</evidence>
<dbReference type="PROSITE" id="PS50846">
    <property type="entry name" value="HMA_2"/>
    <property type="match status" value="1"/>
</dbReference>
<dbReference type="Gene3D" id="3.30.70.100">
    <property type="match status" value="1"/>
</dbReference>
<evidence type="ECO:0000313" key="3">
    <source>
        <dbReference type="EMBL" id="WQQ26022.1"/>
    </source>
</evidence>
<gene>
    <name evidence="3" type="ORF">SHK19_18890</name>
</gene>
<keyword evidence="1" id="KW-0479">Metal-binding</keyword>
<dbReference type="PRINTS" id="PR00944">
    <property type="entry name" value="CUEXPORT"/>
</dbReference>
<dbReference type="InterPro" id="IPR000428">
    <property type="entry name" value="Cu-bd"/>
</dbReference>
<organism evidence="3 4">
    <name type="scientific">Nocardioides bizhenqiangii</name>
    <dbReference type="NCBI Taxonomy" id="3095076"/>
    <lineage>
        <taxon>Bacteria</taxon>
        <taxon>Bacillati</taxon>
        <taxon>Actinomycetota</taxon>
        <taxon>Actinomycetes</taxon>
        <taxon>Propionibacteriales</taxon>
        <taxon>Nocardioidaceae</taxon>
        <taxon>Nocardioides</taxon>
    </lineage>
</organism>
<dbReference type="Proteomes" id="UP001327225">
    <property type="component" value="Chromosome"/>
</dbReference>
<dbReference type="InterPro" id="IPR017969">
    <property type="entry name" value="Heavy-metal-associated_CS"/>
</dbReference>
<dbReference type="InterPro" id="IPR006121">
    <property type="entry name" value="HMA_dom"/>
</dbReference>
<dbReference type="RefSeq" id="WP_322454854.1">
    <property type="nucleotide sequence ID" value="NZ_CP141059.1"/>
</dbReference>
<name>A0ABZ0ZP03_9ACTN</name>
<evidence type="ECO:0000259" key="2">
    <source>
        <dbReference type="PROSITE" id="PS50846"/>
    </source>
</evidence>
<evidence type="ECO:0000313" key="4">
    <source>
        <dbReference type="Proteomes" id="UP001327225"/>
    </source>
</evidence>
<keyword evidence="4" id="KW-1185">Reference proteome</keyword>
<protein>
    <submittedName>
        <fullName evidence="3">Heavy metal-associated domain-containing protein</fullName>
    </submittedName>
</protein>
<dbReference type="InterPro" id="IPR036163">
    <property type="entry name" value="HMA_dom_sf"/>
</dbReference>
<dbReference type="CDD" id="cd00371">
    <property type="entry name" value="HMA"/>
    <property type="match status" value="1"/>
</dbReference>
<reference evidence="4" key="1">
    <citation type="submission" date="2023-12" db="EMBL/GenBank/DDBJ databases">
        <title>Novel species in genus Nocardioides.</title>
        <authorList>
            <person name="Zhou H."/>
        </authorList>
    </citation>
    <scope>NUCLEOTIDE SEQUENCE [LARGE SCALE GENOMIC DNA]</scope>
    <source>
        <strain evidence="4">HM61</strain>
    </source>
</reference>
<dbReference type="Pfam" id="PF00403">
    <property type="entry name" value="HMA"/>
    <property type="match status" value="1"/>
</dbReference>
<accession>A0ABZ0ZP03</accession>
<dbReference type="SUPFAM" id="SSF55008">
    <property type="entry name" value="HMA, heavy metal-associated domain"/>
    <property type="match status" value="1"/>
</dbReference>